<gene>
    <name evidence="1" type="ORF">NM688_g8983</name>
</gene>
<name>A0ACC1RNB3_9APHY</name>
<sequence length="108" mass="11134">MSDSSSAEEAITQGTSTADSVKSFVAGGVGGIAAVLVGHPFDLTKTRLQTAAPGTYTGAIDVVKKTIARDGATGLYRGVIPPLLGVTPIFAVSFWVCPFVTVLPFAYR</sequence>
<dbReference type="Proteomes" id="UP001148662">
    <property type="component" value="Unassembled WGS sequence"/>
</dbReference>
<evidence type="ECO:0000313" key="1">
    <source>
        <dbReference type="EMBL" id="KAJ3521687.1"/>
    </source>
</evidence>
<organism evidence="1 2">
    <name type="scientific">Phlebia brevispora</name>
    <dbReference type="NCBI Taxonomy" id="194682"/>
    <lineage>
        <taxon>Eukaryota</taxon>
        <taxon>Fungi</taxon>
        <taxon>Dikarya</taxon>
        <taxon>Basidiomycota</taxon>
        <taxon>Agaricomycotina</taxon>
        <taxon>Agaricomycetes</taxon>
        <taxon>Polyporales</taxon>
        <taxon>Meruliaceae</taxon>
        <taxon>Phlebia</taxon>
    </lineage>
</organism>
<comment type="caution">
    <text evidence="1">The sequence shown here is derived from an EMBL/GenBank/DDBJ whole genome shotgun (WGS) entry which is preliminary data.</text>
</comment>
<reference evidence="1" key="1">
    <citation type="submission" date="2022-07" db="EMBL/GenBank/DDBJ databases">
        <title>Genome Sequence of Phlebia brevispora.</title>
        <authorList>
            <person name="Buettner E."/>
        </authorList>
    </citation>
    <scope>NUCLEOTIDE SEQUENCE</scope>
    <source>
        <strain evidence="1">MPL23</strain>
    </source>
</reference>
<protein>
    <submittedName>
        <fullName evidence="1">Uncharacterized protein</fullName>
    </submittedName>
</protein>
<dbReference type="EMBL" id="JANHOG010002608">
    <property type="protein sequence ID" value="KAJ3521687.1"/>
    <property type="molecule type" value="Genomic_DNA"/>
</dbReference>
<proteinExistence type="predicted"/>
<evidence type="ECO:0000313" key="2">
    <source>
        <dbReference type="Proteomes" id="UP001148662"/>
    </source>
</evidence>
<keyword evidence="2" id="KW-1185">Reference proteome</keyword>
<accession>A0ACC1RNB3</accession>